<proteinExistence type="predicted"/>
<dbReference type="EMBL" id="FLQX01000139">
    <property type="protein sequence ID" value="SBT08681.1"/>
    <property type="molecule type" value="Genomic_DNA"/>
</dbReference>
<dbReference type="Proteomes" id="UP000199169">
    <property type="component" value="Unassembled WGS sequence"/>
</dbReference>
<sequence length="63" mass="6911">MTEIRAAKRRDVPPEMFRVITKYDDAQLVAIAAYQASLTTPKSMLMQSGSMCKTASAKGGKMK</sequence>
<protein>
    <submittedName>
        <fullName evidence="1">Cytochrome c553</fullName>
    </submittedName>
</protein>
<name>A0A1A8XVB8_9PROT</name>
<organism evidence="1 2">
    <name type="scientific">Candidatus Accumulibacter aalborgensis</name>
    <dbReference type="NCBI Taxonomy" id="1860102"/>
    <lineage>
        <taxon>Bacteria</taxon>
        <taxon>Pseudomonadati</taxon>
        <taxon>Pseudomonadota</taxon>
        <taxon>Betaproteobacteria</taxon>
        <taxon>Candidatus Accumulibacter</taxon>
    </lineage>
</organism>
<dbReference type="STRING" id="1860102.ACCAA_600031"/>
<dbReference type="AlphaFoldDB" id="A0A1A8XVB8"/>
<evidence type="ECO:0000313" key="2">
    <source>
        <dbReference type="Proteomes" id="UP000199169"/>
    </source>
</evidence>
<dbReference type="RefSeq" id="WP_245754631.1">
    <property type="nucleotide sequence ID" value="NZ_FLQX01000139.1"/>
</dbReference>
<accession>A0A1A8XVB8</accession>
<reference evidence="1 2" key="1">
    <citation type="submission" date="2016-06" db="EMBL/GenBank/DDBJ databases">
        <authorList>
            <person name="Kjaerup R.B."/>
            <person name="Dalgaard T.S."/>
            <person name="Juul-Madsen H.R."/>
        </authorList>
    </citation>
    <scope>NUCLEOTIDE SEQUENCE [LARGE SCALE GENOMIC DNA]</scope>
    <source>
        <strain evidence="1">3</strain>
    </source>
</reference>
<gene>
    <name evidence="1" type="ORF">ACCAA_600031</name>
</gene>
<keyword evidence="2" id="KW-1185">Reference proteome</keyword>
<evidence type="ECO:0000313" key="1">
    <source>
        <dbReference type="EMBL" id="SBT08681.1"/>
    </source>
</evidence>